<dbReference type="Proteomes" id="UP000182089">
    <property type="component" value="Unassembled WGS sequence"/>
</dbReference>
<dbReference type="NCBIfam" id="TIGR01869">
    <property type="entry name" value="casC_Cse4"/>
    <property type="match status" value="1"/>
</dbReference>
<proteinExistence type="predicted"/>
<comment type="caution">
    <text evidence="1">The sequence shown here is derived from an EMBL/GenBank/DDBJ whole genome shotgun (WGS) entry which is preliminary data.</text>
</comment>
<accession>A0ABY1AA24</accession>
<organism evidence="1 2">
    <name type="scientific">Ligilactobacillus ruminis</name>
    <dbReference type="NCBI Taxonomy" id="1623"/>
    <lineage>
        <taxon>Bacteria</taxon>
        <taxon>Bacillati</taxon>
        <taxon>Bacillota</taxon>
        <taxon>Bacilli</taxon>
        <taxon>Lactobacillales</taxon>
        <taxon>Lactobacillaceae</taxon>
        <taxon>Ligilactobacillus</taxon>
    </lineage>
</organism>
<sequence length="366" mass="40299">MKKENLYVDIHVLQTVPSANINRDDAGSPKTAVYGGVVRARVSSQSWKRAVRTSFREESEGASWLEGHRTRRAAYLLAEKLAEKDSSFDENSALEKAVDVLKEAGIKTAKDKKTGEMLTGALLLISSGQLEKIADYVVNNDELDKKELKKVLTGNQSLDLALFGRMVADDPELNVDASAQVAHAISTHEIVPEFDYFTALDDDSAADNAGSAMIGTVEYNSSTLYRYANVNFNELTHNLGDELAVEGAKLFIKNFVMTMPTGKQNTFANKTLPQYVMVTIRKDTPVNLVSAFEEPVKSRDGYIVPSIKKLEDEFKDTLQFVEKPVLTEVLTKKGSSLLGDTDSLGELLEKVGDVLRKEGAYESSND</sequence>
<dbReference type="Pfam" id="PF09344">
    <property type="entry name" value="Cas_CT1975"/>
    <property type="match status" value="1"/>
</dbReference>
<dbReference type="InterPro" id="IPR010148">
    <property type="entry name" value="CRISPR-assoc_prot_CT1975"/>
</dbReference>
<protein>
    <submittedName>
        <fullName evidence="1">CRISPR system Cascade subunit CasC</fullName>
    </submittedName>
</protein>
<evidence type="ECO:0000313" key="2">
    <source>
        <dbReference type="Proteomes" id="UP000182089"/>
    </source>
</evidence>
<gene>
    <name evidence="1" type="ORF">SAMN05216431_10328</name>
</gene>
<reference evidence="1 2" key="1">
    <citation type="submission" date="2016-10" db="EMBL/GenBank/DDBJ databases">
        <authorList>
            <person name="Varghese N."/>
            <person name="Submissions S."/>
        </authorList>
    </citation>
    <scope>NUCLEOTIDE SEQUENCE [LARGE SCALE GENOMIC DNA]</scope>
    <source>
        <strain evidence="1 2">WC1T17</strain>
    </source>
</reference>
<name>A0ABY1AA24_9LACO</name>
<dbReference type="EMBL" id="FOCC01000003">
    <property type="protein sequence ID" value="SEM46609.1"/>
    <property type="molecule type" value="Genomic_DNA"/>
</dbReference>
<evidence type="ECO:0000313" key="1">
    <source>
        <dbReference type="EMBL" id="SEM46609.1"/>
    </source>
</evidence>